<proteinExistence type="predicted"/>
<gene>
    <name evidence="3" type="ORF">SADUNF_Sadunf01G0132200</name>
</gene>
<name>A0A835TLG0_9ROSI</name>
<evidence type="ECO:0000259" key="2">
    <source>
        <dbReference type="Pfam" id="PF21647"/>
    </source>
</evidence>
<dbReference type="OrthoDB" id="773154at2759"/>
<comment type="caution">
    <text evidence="3">The sequence shown here is derived from an EMBL/GenBank/DDBJ whole genome shotgun (WGS) entry which is preliminary data.</text>
</comment>
<feature type="domain" description="DUF6857" evidence="2">
    <location>
        <begin position="102"/>
        <end position="159"/>
    </location>
</feature>
<reference evidence="3 4" key="1">
    <citation type="submission" date="2020-10" db="EMBL/GenBank/DDBJ databases">
        <title>Plant Genome Project.</title>
        <authorList>
            <person name="Zhang R.-G."/>
        </authorList>
    </citation>
    <scope>NUCLEOTIDE SEQUENCE [LARGE SCALE GENOMIC DNA]</scope>
    <source>
        <strain evidence="3">FAFU-HL-1</strain>
        <tissue evidence="3">Leaf</tissue>
    </source>
</reference>
<evidence type="ECO:0000313" key="3">
    <source>
        <dbReference type="EMBL" id="KAF9689819.1"/>
    </source>
</evidence>
<dbReference type="AlphaFoldDB" id="A0A835TLG0"/>
<dbReference type="InterPro" id="IPR048297">
    <property type="entry name" value="DUF936_dom_pln"/>
</dbReference>
<organism evidence="3 4">
    <name type="scientific">Salix dunnii</name>
    <dbReference type="NCBI Taxonomy" id="1413687"/>
    <lineage>
        <taxon>Eukaryota</taxon>
        <taxon>Viridiplantae</taxon>
        <taxon>Streptophyta</taxon>
        <taxon>Embryophyta</taxon>
        <taxon>Tracheophyta</taxon>
        <taxon>Spermatophyta</taxon>
        <taxon>Magnoliopsida</taxon>
        <taxon>eudicotyledons</taxon>
        <taxon>Gunneridae</taxon>
        <taxon>Pentapetalae</taxon>
        <taxon>rosids</taxon>
        <taxon>fabids</taxon>
        <taxon>Malpighiales</taxon>
        <taxon>Salicaceae</taxon>
        <taxon>Saliceae</taxon>
        <taxon>Salix</taxon>
    </lineage>
</organism>
<dbReference type="PANTHER" id="PTHR31928:SF2">
    <property type="entry name" value="EXPRESSED PROTEIN"/>
    <property type="match status" value="1"/>
</dbReference>
<feature type="domain" description="DUF936" evidence="1">
    <location>
        <begin position="18"/>
        <end position="57"/>
    </location>
</feature>
<sequence length="307" mass="33813">MASLTPGLLLKLLQSTNSNGKFLYVDRVEAGTPVLILVGVRPVSGRNPFIGNPKDLMQMVVTSEGHVAVDNEGVTGLILRELSEMKGENARQKIIIKEKKADVASRRYLATVVAADAQKEASTAAALIKCLKYLCALASPENPHVTLTKFFTLQQLIDQPYVTPPFKDKSLQLLTDFSAPETEKTSKTTSLSYAKAKLKSPKPLMELSASEKQEWMKGDGFHVATQGKKGKDFATQRMDRENSHIAVTLSLLKHANEWLDKLRCKLTSEDINGIMETVDRLKQKIYSCLLAHVDSAASALENRSNRG</sequence>
<evidence type="ECO:0000259" key="1">
    <source>
        <dbReference type="Pfam" id="PF06075"/>
    </source>
</evidence>
<accession>A0A835TLG0</accession>
<dbReference type="Pfam" id="PF21647">
    <property type="entry name" value="DUF6857"/>
    <property type="match status" value="2"/>
</dbReference>
<protein>
    <submittedName>
        <fullName evidence="3">Uncharacterized protein</fullName>
    </submittedName>
</protein>
<evidence type="ECO:0000313" key="4">
    <source>
        <dbReference type="Proteomes" id="UP000657918"/>
    </source>
</evidence>
<feature type="domain" description="DUF6857" evidence="2">
    <location>
        <begin position="233"/>
        <end position="300"/>
    </location>
</feature>
<dbReference type="Pfam" id="PF06075">
    <property type="entry name" value="DUF936"/>
    <property type="match status" value="1"/>
</dbReference>
<dbReference type="EMBL" id="JADGMS010000001">
    <property type="protein sequence ID" value="KAF9689819.1"/>
    <property type="molecule type" value="Genomic_DNA"/>
</dbReference>
<dbReference type="InterPro" id="IPR010341">
    <property type="entry name" value="DUF936_pln"/>
</dbReference>
<dbReference type="Proteomes" id="UP000657918">
    <property type="component" value="Unassembled WGS sequence"/>
</dbReference>
<keyword evidence="4" id="KW-1185">Reference proteome</keyword>
<dbReference type="PANTHER" id="PTHR31928">
    <property type="entry name" value="EXPRESSED PROTEIN"/>
    <property type="match status" value="1"/>
</dbReference>
<dbReference type="InterPro" id="IPR049172">
    <property type="entry name" value="DUF6857_pln"/>
</dbReference>